<keyword evidence="4" id="KW-0862">Zinc</keyword>
<evidence type="ECO:0000256" key="1">
    <source>
        <dbReference type="ARBA" id="ARBA00022490"/>
    </source>
</evidence>
<dbReference type="SUPFAM" id="SSF109635">
    <property type="entry name" value="DnaK suppressor protein DksA, alpha-hairpin domain"/>
    <property type="match status" value="1"/>
</dbReference>
<dbReference type="PROSITE" id="PS01102">
    <property type="entry name" value="ZF_DKSA_1"/>
    <property type="match status" value="1"/>
</dbReference>
<dbReference type="SUPFAM" id="SSF57716">
    <property type="entry name" value="Glucocorticoid receptor-like (DNA-binding domain)"/>
    <property type="match status" value="1"/>
</dbReference>
<protein>
    <submittedName>
        <fullName evidence="8">RNA polymerase-binding protein DksA</fullName>
    </submittedName>
</protein>
<dbReference type="NCBIfam" id="TIGR02420">
    <property type="entry name" value="dksA"/>
    <property type="match status" value="1"/>
</dbReference>
<dbReference type="STRING" id="1817772.A2527_09715"/>
<evidence type="ECO:0000256" key="5">
    <source>
        <dbReference type="PROSITE-ProRule" id="PRU00510"/>
    </source>
</evidence>
<evidence type="ECO:0000256" key="4">
    <source>
        <dbReference type="ARBA" id="ARBA00022833"/>
    </source>
</evidence>
<evidence type="ECO:0000313" key="9">
    <source>
        <dbReference type="Proteomes" id="UP000178449"/>
    </source>
</evidence>
<keyword evidence="2" id="KW-0479">Metal-binding</keyword>
<evidence type="ECO:0000259" key="6">
    <source>
        <dbReference type="Pfam" id="PF01258"/>
    </source>
</evidence>
<dbReference type="InterPro" id="IPR000962">
    <property type="entry name" value="Znf_DskA_TraR"/>
</dbReference>
<comment type="caution">
    <text evidence="8">The sequence shown here is derived from an EMBL/GenBank/DDBJ whole genome shotgun (WGS) entry which is preliminary data.</text>
</comment>
<evidence type="ECO:0000259" key="7">
    <source>
        <dbReference type="Pfam" id="PF21157"/>
    </source>
</evidence>
<dbReference type="InterPro" id="IPR048489">
    <property type="entry name" value="DksA_N"/>
</dbReference>
<dbReference type="EMBL" id="MFNE01000043">
    <property type="protein sequence ID" value="OGG94114.1"/>
    <property type="molecule type" value="Genomic_DNA"/>
</dbReference>
<keyword evidence="1" id="KW-0963">Cytoplasm</keyword>
<keyword evidence="3" id="KW-0863">Zinc-finger</keyword>
<dbReference type="InterPro" id="IPR020458">
    <property type="entry name" value="Znf_DskA_TraR_CS"/>
</dbReference>
<dbReference type="Gene3D" id="1.20.120.910">
    <property type="entry name" value="DksA, coiled-coil domain"/>
    <property type="match status" value="1"/>
</dbReference>
<dbReference type="PROSITE" id="PS51128">
    <property type="entry name" value="ZF_DKSA_2"/>
    <property type="match status" value="1"/>
</dbReference>
<sequence>MEFNEKIQDLSPEEYDYFKEKLEGQLKELMVESGDTMHEMQDADLEFPDPADRATYEFERNTTLRIRDRERKLTKKVRQAIERLDKGAYNECEECGDAIGKKRLDARPVTTLCIACKEVQEQQEHIRHN</sequence>
<feature type="domain" description="Zinc finger DksA/TraR C4-type" evidence="6">
    <location>
        <begin position="87"/>
        <end position="122"/>
    </location>
</feature>
<dbReference type="InterPro" id="IPR037187">
    <property type="entry name" value="DnaK_N"/>
</dbReference>
<dbReference type="InterPro" id="IPR012784">
    <property type="entry name" value="DksA_RNA_pol-bd"/>
</dbReference>
<dbReference type="PANTHER" id="PTHR33823:SF2">
    <property type="entry name" value="RNA POLYMERASE-BINDING TRANSCRIPTION FACTOR DKSA"/>
    <property type="match status" value="1"/>
</dbReference>
<dbReference type="Pfam" id="PF21157">
    <property type="entry name" value="DksA_N"/>
    <property type="match status" value="1"/>
</dbReference>
<dbReference type="AlphaFoldDB" id="A0A1F6G7P4"/>
<name>A0A1F6G7P4_9PROT</name>
<evidence type="ECO:0000313" key="8">
    <source>
        <dbReference type="EMBL" id="OGG94114.1"/>
    </source>
</evidence>
<organism evidence="8 9">
    <name type="scientific">Candidatus Lambdaproteobacteria bacterium RIFOXYD2_FULL_50_16</name>
    <dbReference type="NCBI Taxonomy" id="1817772"/>
    <lineage>
        <taxon>Bacteria</taxon>
        <taxon>Pseudomonadati</taxon>
        <taxon>Pseudomonadota</taxon>
        <taxon>Candidatus Lambdaproteobacteria</taxon>
    </lineage>
</organism>
<proteinExistence type="predicted"/>
<dbReference type="Proteomes" id="UP000178449">
    <property type="component" value="Unassembled WGS sequence"/>
</dbReference>
<dbReference type="Pfam" id="PF01258">
    <property type="entry name" value="zf-dskA_traR"/>
    <property type="match status" value="1"/>
</dbReference>
<evidence type="ECO:0000256" key="3">
    <source>
        <dbReference type="ARBA" id="ARBA00022771"/>
    </source>
</evidence>
<gene>
    <name evidence="8" type="ORF">A2527_09715</name>
</gene>
<feature type="domain" description="DnaK suppressor protein DksA N-terminal" evidence="7">
    <location>
        <begin position="16"/>
        <end position="84"/>
    </location>
</feature>
<accession>A0A1F6G7P4</accession>
<reference evidence="8 9" key="1">
    <citation type="journal article" date="2016" name="Nat. Commun.">
        <title>Thousands of microbial genomes shed light on interconnected biogeochemical processes in an aquifer system.</title>
        <authorList>
            <person name="Anantharaman K."/>
            <person name="Brown C.T."/>
            <person name="Hug L.A."/>
            <person name="Sharon I."/>
            <person name="Castelle C.J."/>
            <person name="Probst A.J."/>
            <person name="Thomas B.C."/>
            <person name="Singh A."/>
            <person name="Wilkins M.J."/>
            <person name="Karaoz U."/>
            <person name="Brodie E.L."/>
            <person name="Williams K.H."/>
            <person name="Hubbard S.S."/>
            <person name="Banfield J.F."/>
        </authorList>
    </citation>
    <scope>NUCLEOTIDE SEQUENCE [LARGE SCALE GENOMIC DNA]</scope>
</reference>
<evidence type="ECO:0000256" key="2">
    <source>
        <dbReference type="ARBA" id="ARBA00022723"/>
    </source>
</evidence>
<dbReference type="GO" id="GO:0008270">
    <property type="term" value="F:zinc ion binding"/>
    <property type="evidence" value="ECO:0007669"/>
    <property type="project" value="UniProtKB-KW"/>
</dbReference>
<dbReference type="PANTHER" id="PTHR33823">
    <property type="entry name" value="RNA POLYMERASE-BINDING TRANSCRIPTION FACTOR DKSA-RELATED"/>
    <property type="match status" value="1"/>
</dbReference>
<feature type="zinc finger region" description="dksA C4-type" evidence="5">
    <location>
        <begin position="92"/>
        <end position="116"/>
    </location>
</feature>